<keyword evidence="2 7" id="KW-0812">Transmembrane</keyword>
<dbReference type="Pfam" id="PF20684">
    <property type="entry name" value="Fung_rhodopsin"/>
    <property type="match status" value="1"/>
</dbReference>
<evidence type="ECO:0000313" key="9">
    <source>
        <dbReference type="EMBL" id="TDZ68487.1"/>
    </source>
</evidence>
<sequence>MRSIDYGEAGLHVLGPRDLSTAAQVDGLNTINMVSQILAVSFVSVFMALRFCVRIFVAPPFQTEDYLALVAWILSLGYTTNSIEMGLSGGGHHIYDLSAEELKTFKKLTLLWIIMRVFGLHKKTIAGTWVLIVALTAYTLPILFLKAFVCRPVAGYWDPAVQTSCYDQQAMFVADTAASAITDVAILCLPIPVAGTLRMPWSKRLKVIAMLGSGGIATAASVARLVLVVAIKSSGDLSVDLIRFNLLGTAEVSIGLMCACLPAFNLLYHRLFCRSPESSHASGGSRIIELKHALGSGSTATLRIVAGELDTYLMIVMDHVSPGPSASLAWYPPPLVDDDGMLLAYYEHTIAPMCSTTRASNGFRCHIIPMVLSSRDEPTQALCNAILAIAAHHRRGAVAASTYKMRAIRGLYKTLDSSSRNAEMHLATILMLCMYTVFDEHEAQFTLHLNGARKILMSLTPRQRQDPVMKFLMGWMVYYDTLRGFAQPSRGALDEVDRFELIQELQPDSCEASDYLLTGLFGCSIGVFDAISIINKIRNMILRSNGSGAESSLVQLQAVVHEKLRNMRHFLSPREVASSTSDQIRDAKATAELYRLASLLYLQRVVPAAGDEKKRSGYLEQAFAAWNRARVATSPWPVFMVACEAHSEEQRSYILDVLDRMDRVRNVGNVRVMRTVIEKIWVQQDLRESVEETGTVPWWLCIEADLPVPWFA</sequence>
<dbReference type="STRING" id="5466.A0A4R8RRG9"/>
<feature type="transmembrane region" description="Helical" evidence="7">
    <location>
        <begin position="125"/>
        <end position="149"/>
    </location>
</feature>
<evidence type="ECO:0000256" key="2">
    <source>
        <dbReference type="ARBA" id="ARBA00022692"/>
    </source>
</evidence>
<protein>
    <submittedName>
        <fullName evidence="9">Satratoxin biosynthesis SC1 cluster protein 4</fullName>
    </submittedName>
</protein>
<dbReference type="AlphaFoldDB" id="A0A4R8RRG9"/>
<dbReference type="InterPro" id="IPR021858">
    <property type="entry name" value="Fun_TF"/>
</dbReference>
<evidence type="ECO:0000256" key="7">
    <source>
        <dbReference type="SAM" id="Phobius"/>
    </source>
</evidence>
<gene>
    <name evidence="9" type="ORF">CTRI78_v002155</name>
</gene>
<dbReference type="PANTHER" id="PTHR33048:SF108">
    <property type="entry name" value="INTEGRAL MEMBRANE PROTEIN"/>
    <property type="match status" value="1"/>
</dbReference>
<organism evidence="9 10">
    <name type="scientific">Colletotrichum trifolii</name>
    <dbReference type="NCBI Taxonomy" id="5466"/>
    <lineage>
        <taxon>Eukaryota</taxon>
        <taxon>Fungi</taxon>
        <taxon>Dikarya</taxon>
        <taxon>Ascomycota</taxon>
        <taxon>Pezizomycotina</taxon>
        <taxon>Sordariomycetes</taxon>
        <taxon>Hypocreomycetidae</taxon>
        <taxon>Glomerellales</taxon>
        <taxon>Glomerellaceae</taxon>
        <taxon>Colletotrichum</taxon>
        <taxon>Colletotrichum orbiculare species complex</taxon>
    </lineage>
</organism>
<dbReference type="InterPro" id="IPR049326">
    <property type="entry name" value="Rhodopsin_dom_fungi"/>
</dbReference>
<accession>A0A4R8RRG9</accession>
<name>A0A4R8RRG9_COLTR</name>
<evidence type="ECO:0000256" key="6">
    <source>
        <dbReference type="ARBA" id="ARBA00038359"/>
    </source>
</evidence>
<feature type="domain" description="Rhodopsin" evidence="8">
    <location>
        <begin position="49"/>
        <end position="269"/>
    </location>
</feature>
<dbReference type="GO" id="GO:0016020">
    <property type="term" value="C:membrane"/>
    <property type="evidence" value="ECO:0007669"/>
    <property type="project" value="UniProtKB-SubCell"/>
</dbReference>
<comment type="similarity">
    <text evidence="6">Belongs to the SAT4 family.</text>
</comment>
<dbReference type="EMBL" id="RYZW01000011">
    <property type="protein sequence ID" value="TDZ68487.1"/>
    <property type="molecule type" value="Genomic_DNA"/>
</dbReference>
<reference evidence="9 10" key="1">
    <citation type="submission" date="2018-12" db="EMBL/GenBank/DDBJ databases">
        <title>Genome sequence and assembly of Colletotrichum trifolii.</title>
        <authorList>
            <person name="Gan P."/>
            <person name="Shirasu K."/>
        </authorList>
    </citation>
    <scope>NUCLEOTIDE SEQUENCE [LARGE SCALE GENOMIC DNA]</scope>
    <source>
        <strain evidence="9 10">543-2</strain>
    </source>
</reference>
<keyword evidence="3 7" id="KW-1133">Transmembrane helix</keyword>
<evidence type="ECO:0000256" key="4">
    <source>
        <dbReference type="ARBA" id="ARBA00023136"/>
    </source>
</evidence>
<feature type="transmembrane region" description="Helical" evidence="7">
    <location>
        <begin position="33"/>
        <end position="53"/>
    </location>
</feature>
<dbReference type="Proteomes" id="UP000295703">
    <property type="component" value="Unassembled WGS sequence"/>
</dbReference>
<evidence type="ECO:0000256" key="1">
    <source>
        <dbReference type="ARBA" id="ARBA00004141"/>
    </source>
</evidence>
<keyword evidence="5" id="KW-0539">Nucleus</keyword>
<feature type="transmembrane region" description="Helical" evidence="7">
    <location>
        <begin position="169"/>
        <end position="195"/>
    </location>
</feature>
<evidence type="ECO:0000256" key="3">
    <source>
        <dbReference type="ARBA" id="ARBA00022989"/>
    </source>
</evidence>
<dbReference type="InterPro" id="IPR052337">
    <property type="entry name" value="SAT4-like"/>
</dbReference>
<dbReference type="PANTHER" id="PTHR33048">
    <property type="entry name" value="PTH11-LIKE INTEGRAL MEMBRANE PROTEIN (AFU_ORTHOLOGUE AFUA_5G11245)"/>
    <property type="match status" value="1"/>
</dbReference>
<proteinExistence type="inferred from homology"/>
<evidence type="ECO:0000259" key="8">
    <source>
        <dbReference type="Pfam" id="PF20684"/>
    </source>
</evidence>
<comment type="subcellular location">
    <subcellularLocation>
        <location evidence="1">Membrane</location>
        <topology evidence="1">Multi-pass membrane protein</topology>
    </subcellularLocation>
</comment>
<keyword evidence="4 7" id="KW-0472">Membrane</keyword>
<keyword evidence="10" id="KW-1185">Reference proteome</keyword>
<feature type="transmembrane region" description="Helical" evidence="7">
    <location>
        <begin position="207"/>
        <end position="231"/>
    </location>
</feature>
<feature type="transmembrane region" description="Helical" evidence="7">
    <location>
        <begin position="246"/>
        <end position="268"/>
    </location>
</feature>
<dbReference type="Pfam" id="PF11951">
    <property type="entry name" value="Fungal_trans_2"/>
    <property type="match status" value="1"/>
</dbReference>
<evidence type="ECO:0000256" key="5">
    <source>
        <dbReference type="ARBA" id="ARBA00023242"/>
    </source>
</evidence>
<evidence type="ECO:0000313" key="10">
    <source>
        <dbReference type="Proteomes" id="UP000295703"/>
    </source>
</evidence>
<comment type="caution">
    <text evidence="9">The sequence shown here is derived from an EMBL/GenBank/DDBJ whole genome shotgun (WGS) entry which is preliminary data.</text>
</comment>